<accession>A0ABP9CRC0</accession>
<comment type="subcellular location">
    <subcellularLocation>
        <location evidence="1">Cell membrane</location>
        <topology evidence="1">Multi-pass membrane protein</topology>
    </subcellularLocation>
</comment>
<dbReference type="InterPro" id="IPR049453">
    <property type="entry name" value="Memb_transporter_dom"/>
</dbReference>
<feature type="domain" description="Integral membrane bound transporter" evidence="9">
    <location>
        <begin position="431"/>
        <end position="556"/>
    </location>
</feature>
<keyword evidence="2" id="KW-1003">Cell membrane</keyword>
<evidence type="ECO:0000256" key="6">
    <source>
        <dbReference type="ARBA" id="ARBA00043993"/>
    </source>
</evidence>
<evidence type="ECO:0000313" key="11">
    <source>
        <dbReference type="Proteomes" id="UP001500839"/>
    </source>
</evidence>
<keyword evidence="11" id="KW-1185">Reference proteome</keyword>
<comment type="similarity">
    <text evidence="6">Belongs to the YccS/YhfK family.</text>
</comment>
<evidence type="ECO:0000256" key="5">
    <source>
        <dbReference type="ARBA" id="ARBA00023136"/>
    </source>
</evidence>
<feature type="transmembrane region" description="Helical" evidence="8">
    <location>
        <begin position="111"/>
        <end position="127"/>
    </location>
</feature>
<evidence type="ECO:0000256" key="2">
    <source>
        <dbReference type="ARBA" id="ARBA00022475"/>
    </source>
</evidence>
<name>A0ABP9CRC0_9ACTN</name>
<evidence type="ECO:0000256" key="3">
    <source>
        <dbReference type="ARBA" id="ARBA00022692"/>
    </source>
</evidence>
<feature type="transmembrane region" description="Helical" evidence="8">
    <location>
        <begin position="154"/>
        <end position="176"/>
    </location>
</feature>
<feature type="region of interest" description="Disordered" evidence="7">
    <location>
        <begin position="362"/>
        <end position="388"/>
    </location>
</feature>
<dbReference type="RefSeq" id="WP_242474863.1">
    <property type="nucleotide sequence ID" value="NZ_BAABKQ010000001.1"/>
</dbReference>
<gene>
    <name evidence="10" type="ORF">GCM10023353_24460</name>
</gene>
<comment type="caution">
    <text evidence="10">The sequence shown here is derived from an EMBL/GenBank/DDBJ whole genome shotgun (WGS) entry which is preliminary data.</text>
</comment>
<feature type="transmembrane region" description="Helical" evidence="8">
    <location>
        <begin position="85"/>
        <end position="105"/>
    </location>
</feature>
<proteinExistence type="inferred from homology"/>
<protein>
    <submittedName>
        <fullName evidence="10">FUSC family protein</fullName>
    </submittedName>
</protein>
<dbReference type="Pfam" id="PF13515">
    <property type="entry name" value="FUSC_2"/>
    <property type="match status" value="1"/>
</dbReference>
<evidence type="ECO:0000256" key="8">
    <source>
        <dbReference type="SAM" id="Phobius"/>
    </source>
</evidence>
<feature type="transmembrane region" description="Helical" evidence="8">
    <location>
        <begin position="132"/>
        <end position="148"/>
    </location>
</feature>
<reference evidence="11" key="1">
    <citation type="journal article" date="2019" name="Int. J. Syst. Evol. Microbiol.">
        <title>The Global Catalogue of Microorganisms (GCM) 10K type strain sequencing project: providing services to taxonomists for standard genome sequencing and annotation.</title>
        <authorList>
            <consortium name="The Broad Institute Genomics Platform"/>
            <consortium name="The Broad Institute Genome Sequencing Center for Infectious Disease"/>
            <person name="Wu L."/>
            <person name="Ma J."/>
        </authorList>
    </citation>
    <scope>NUCLEOTIDE SEQUENCE [LARGE SCALE GENOMIC DNA]</scope>
    <source>
        <strain evidence="11">JCM 18542</strain>
    </source>
</reference>
<evidence type="ECO:0000256" key="4">
    <source>
        <dbReference type="ARBA" id="ARBA00022989"/>
    </source>
</evidence>
<feature type="transmembrane region" description="Helical" evidence="8">
    <location>
        <begin position="31"/>
        <end position="50"/>
    </location>
</feature>
<feature type="transmembrane region" description="Helical" evidence="8">
    <location>
        <begin position="56"/>
        <end position="73"/>
    </location>
</feature>
<evidence type="ECO:0000313" key="10">
    <source>
        <dbReference type="EMBL" id="GAA4817045.1"/>
    </source>
</evidence>
<dbReference type="Proteomes" id="UP001500839">
    <property type="component" value="Unassembled WGS sequence"/>
</dbReference>
<dbReference type="EMBL" id="BAABKQ010000001">
    <property type="protein sequence ID" value="GAA4817045.1"/>
    <property type="molecule type" value="Genomic_DNA"/>
</dbReference>
<evidence type="ECO:0000256" key="1">
    <source>
        <dbReference type="ARBA" id="ARBA00004651"/>
    </source>
</evidence>
<feature type="transmembrane region" description="Helical" evidence="8">
    <location>
        <begin position="471"/>
        <end position="490"/>
    </location>
</feature>
<keyword evidence="4 8" id="KW-1133">Transmembrane helix</keyword>
<dbReference type="PANTHER" id="PTHR30509:SF9">
    <property type="entry name" value="MULTIDRUG RESISTANCE PROTEIN MDTO"/>
    <property type="match status" value="1"/>
</dbReference>
<feature type="transmembrane region" description="Helical" evidence="8">
    <location>
        <begin position="496"/>
        <end position="528"/>
    </location>
</feature>
<sequence>MPDVMTVVDYTQARLRTLAVSDPGRLRLRKAATVAISAALAMAVLILVTSSYEEPITVALLGTVIAVQAAAAVKDPTQAARVATTLLIPLPAAAAVALATALLTIDPLAEVGFIAVLFGAVWVRRWGPRGEALGMVAFIAYFFSLFLHSTFDDIPMFCVAIVVGAACTLLIRVVVLPERPRLEIRRLARALRAASIEAVDAGGDRTHRDLGRLRGRLDGLGETALMIEDWIDRHDGAELVSVTGRSFSVMVFDAQIATEQLASALWNLDPTARRPPGLERATSALGVVLQDRPTAEELRAAADVASSAAREADTSDPAGIATLVAHRAVQAHIAIHRITVRATLLFGSPAWLSARSGRGVHGATTTVGGAPDGGGAAPGRDRNAEQAASDGIVGAPSVEEGGFARGLADRAAKWQPSTRAAIQVAVATSAATLLGELVSPDRWYWAVLTAFLVFNGASTRGEILSRAGHRIVGTFAGVVAGVVIAALVGHDPPVQMVLIIVCIFFAFYFAPVAYALLTFCVTVLLAMLYGLLGVFSIEVLGLRIAETAVGAVVGLASAYFILATSTQGELEAKTGDYLAQLDEVISEAVESVAVPGAGRGIVESTRRLDGALQDVLKAAEPLRLRPAVRSRRSVRRFTRALTVINRAAHQLARAGVMATRADSSTAPSADTAQELRAAAESVRERVELVRRSATGRKIKRPERNAEVPVLAVMLSATHAPGALRLSLRSLSKLNRALFEALS</sequence>
<keyword evidence="3 8" id="KW-0812">Transmembrane</keyword>
<organism evidence="10 11">
    <name type="scientific">Tomitella cavernea</name>
    <dbReference type="NCBI Taxonomy" id="1387982"/>
    <lineage>
        <taxon>Bacteria</taxon>
        <taxon>Bacillati</taxon>
        <taxon>Actinomycetota</taxon>
        <taxon>Actinomycetes</taxon>
        <taxon>Mycobacteriales</taxon>
        <taxon>Tomitella</taxon>
    </lineage>
</organism>
<evidence type="ECO:0000259" key="9">
    <source>
        <dbReference type="Pfam" id="PF13515"/>
    </source>
</evidence>
<keyword evidence="5 8" id="KW-0472">Membrane</keyword>
<dbReference type="PANTHER" id="PTHR30509">
    <property type="entry name" value="P-HYDROXYBENZOIC ACID EFFLUX PUMP SUBUNIT-RELATED"/>
    <property type="match status" value="1"/>
</dbReference>
<evidence type="ECO:0000256" key="7">
    <source>
        <dbReference type="SAM" id="MobiDB-lite"/>
    </source>
</evidence>